<sequence length="30" mass="3460">MPRPLDSAEQELLDSRFYPWSDDYDPTAGS</sequence>
<dbReference type="Proteomes" id="UP000295388">
    <property type="component" value="Unassembled WGS sequence"/>
</dbReference>
<dbReference type="EMBL" id="SNWQ01000002">
    <property type="protein sequence ID" value="TDO52775.1"/>
    <property type="molecule type" value="Genomic_DNA"/>
</dbReference>
<proteinExistence type="predicted"/>
<gene>
    <name evidence="1" type="ORF">EV643_102617</name>
</gene>
<evidence type="ECO:0000313" key="1">
    <source>
        <dbReference type="EMBL" id="TDO52775.1"/>
    </source>
</evidence>
<name>A0A4R6KPZ0_9ACTN</name>
<organism evidence="1 2">
    <name type="scientific">Kribbella caucasensis</name>
    <dbReference type="NCBI Taxonomy" id="2512215"/>
    <lineage>
        <taxon>Bacteria</taxon>
        <taxon>Bacillati</taxon>
        <taxon>Actinomycetota</taxon>
        <taxon>Actinomycetes</taxon>
        <taxon>Propionibacteriales</taxon>
        <taxon>Kribbellaceae</taxon>
        <taxon>Kribbella</taxon>
    </lineage>
</organism>
<dbReference type="AlphaFoldDB" id="A0A4R6KPZ0"/>
<keyword evidence="2" id="KW-1185">Reference proteome</keyword>
<accession>A0A4R6KPZ0</accession>
<reference evidence="1 2" key="1">
    <citation type="submission" date="2019-03" db="EMBL/GenBank/DDBJ databases">
        <title>Genomic Encyclopedia of Type Strains, Phase III (KMG-III): the genomes of soil and plant-associated and newly described type strains.</title>
        <authorList>
            <person name="Whitman W."/>
        </authorList>
    </citation>
    <scope>NUCLEOTIDE SEQUENCE [LARGE SCALE GENOMIC DNA]</scope>
    <source>
        <strain evidence="1 2">VKM Ac-2527</strain>
    </source>
</reference>
<comment type="caution">
    <text evidence="1">The sequence shown here is derived from an EMBL/GenBank/DDBJ whole genome shotgun (WGS) entry which is preliminary data.</text>
</comment>
<protein>
    <submittedName>
        <fullName evidence="1">Uncharacterized protein</fullName>
    </submittedName>
</protein>
<evidence type="ECO:0000313" key="2">
    <source>
        <dbReference type="Proteomes" id="UP000295388"/>
    </source>
</evidence>